<feature type="transmembrane region" description="Helical" evidence="14">
    <location>
        <begin position="271"/>
        <end position="296"/>
    </location>
</feature>
<evidence type="ECO:0000256" key="3">
    <source>
        <dbReference type="ARBA" id="ARBA00022448"/>
    </source>
</evidence>
<evidence type="ECO:0000256" key="7">
    <source>
        <dbReference type="ARBA" id="ARBA00022989"/>
    </source>
</evidence>
<keyword evidence="14" id="KW-0029">Amino-acid transport</keyword>
<dbReference type="PROSITE" id="PS00456">
    <property type="entry name" value="NA_SOLUT_SYMP_1"/>
    <property type="match status" value="1"/>
</dbReference>
<evidence type="ECO:0000256" key="9">
    <source>
        <dbReference type="ARBA" id="ARBA00023065"/>
    </source>
</evidence>
<dbReference type="NCBIfam" id="TIGR02121">
    <property type="entry name" value="Na_Pro_sym"/>
    <property type="match status" value="1"/>
</dbReference>
<evidence type="ECO:0000256" key="11">
    <source>
        <dbReference type="ARBA" id="ARBA00023201"/>
    </source>
</evidence>
<evidence type="ECO:0000256" key="13">
    <source>
        <dbReference type="RuleBase" id="RU362091"/>
    </source>
</evidence>
<dbReference type="InterPro" id="IPR001734">
    <property type="entry name" value="Na/solute_symporter"/>
</dbReference>
<comment type="similarity">
    <text evidence="2 13">Belongs to the sodium:solute symporter (SSF) (TC 2.A.21) family.</text>
</comment>
<keyword evidence="6 14" id="KW-0769">Symport</keyword>
<dbReference type="GO" id="GO:0005298">
    <property type="term" value="F:proline:sodium symporter activity"/>
    <property type="evidence" value="ECO:0007669"/>
    <property type="project" value="UniProtKB-UniRule"/>
</dbReference>
<name>A0A511W092_9BACI</name>
<dbReference type="Proteomes" id="UP000321440">
    <property type="component" value="Unassembled WGS sequence"/>
</dbReference>
<feature type="transmembrane region" description="Helical" evidence="14">
    <location>
        <begin position="442"/>
        <end position="460"/>
    </location>
</feature>
<dbReference type="OrthoDB" id="9810181at2"/>
<comment type="function">
    <text evidence="14">Catalyzes the sodium-dependent uptake of extracellular L-proline.</text>
</comment>
<feature type="transmembrane region" description="Helical" evidence="14">
    <location>
        <begin position="325"/>
        <end position="351"/>
    </location>
</feature>
<dbReference type="GO" id="GO:0015824">
    <property type="term" value="P:proline transport"/>
    <property type="evidence" value="ECO:0007669"/>
    <property type="project" value="UniProtKB-UniRule"/>
</dbReference>
<feature type="transmembrane region" description="Helical" evidence="14">
    <location>
        <begin position="191"/>
        <end position="210"/>
    </location>
</feature>
<evidence type="ECO:0000313" key="15">
    <source>
        <dbReference type="EMBL" id="GEN44476.1"/>
    </source>
</evidence>
<keyword evidence="7 14" id="KW-1133">Transmembrane helix</keyword>
<feature type="transmembrane region" description="Helical" evidence="14">
    <location>
        <begin position="466"/>
        <end position="486"/>
    </location>
</feature>
<dbReference type="InterPro" id="IPR011851">
    <property type="entry name" value="Na/Pro_symporter"/>
</dbReference>
<evidence type="ECO:0000256" key="8">
    <source>
        <dbReference type="ARBA" id="ARBA00023053"/>
    </source>
</evidence>
<dbReference type="PANTHER" id="PTHR48086">
    <property type="entry name" value="SODIUM/PROLINE SYMPORTER-RELATED"/>
    <property type="match status" value="1"/>
</dbReference>
<feature type="transmembrane region" description="Helical" evidence="14">
    <location>
        <begin position="125"/>
        <end position="152"/>
    </location>
</feature>
<accession>A0A511W092</accession>
<dbReference type="InterPro" id="IPR050277">
    <property type="entry name" value="Sodium:Solute_Symporter"/>
</dbReference>
<keyword evidence="11 14" id="KW-0739">Sodium transport</keyword>
<keyword evidence="9 14" id="KW-0406">Ion transport</keyword>
<dbReference type="InterPro" id="IPR018212">
    <property type="entry name" value="Na/solute_symporter_CS"/>
</dbReference>
<keyword evidence="4 14" id="KW-1003">Cell membrane</keyword>
<evidence type="ECO:0000256" key="10">
    <source>
        <dbReference type="ARBA" id="ARBA00023136"/>
    </source>
</evidence>
<feature type="transmembrane region" description="Helical" evidence="14">
    <location>
        <begin position="158"/>
        <end position="179"/>
    </location>
</feature>
<dbReference type="EMBL" id="BJYA01000001">
    <property type="protein sequence ID" value="GEN44476.1"/>
    <property type="molecule type" value="Genomic_DNA"/>
</dbReference>
<comment type="subcellular location">
    <subcellularLocation>
        <location evidence="1 14">Cell membrane</location>
        <topology evidence="1 14">Multi-pass membrane protein</topology>
    </subcellularLocation>
</comment>
<evidence type="ECO:0000256" key="12">
    <source>
        <dbReference type="ARBA" id="ARBA00033708"/>
    </source>
</evidence>
<feature type="transmembrane region" description="Helical" evidence="14">
    <location>
        <begin position="230"/>
        <end position="250"/>
    </location>
</feature>
<dbReference type="PANTHER" id="PTHR48086:SF3">
    <property type="entry name" value="SODIUM_PROLINE SYMPORTER"/>
    <property type="match status" value="1"/>
</dbReference>
<keyword evidence="10 14" id="KW-0472">Membrane</keyword>
<keyword evidence="8 14" id="KW-0915">Sodium</keyword>
<dbReference type="NCBIfam" id="TIGR00813">
    <property type="entry name" value="sss"/>
    <property type="match status" value="1"/>
</dbReference>
<evidence type="ECO:0000256" key="6">
    <source>
        <dbReference type="ARBA" id="ARBA00022847"/>
    </source>
</evidence>
<dbReference type="InterPro" id="IPR038377">
    <property type="entry name" value="Na/Glc_symporter_sf"/>
</dbReference>
<dbReference type="AlphaFoldDB" id="A0A511W092"/>
<evidence type="ECO:0000256" key="4">
    <source>
        <dbReference type="ARBA" id="ARBA00022475"/>
    </source>
</evidence>
<dbReference type="GO" id="GO:0031402">
    <property type="term" value="F:sodium ion binding"/>
    <property type="evidence" value="ECO:0007669"/>
    <property type="project" value="UniProtKB-UniRule"/>
</dbReference>
<protein>
    <recommendedName>
        <fullName evidence="14">Sodium/proline symporter</fullName>
    </recommendedName>
    <alternativeName>
        <fullName evidence="14">Proline permease</fullName>
    </alternativeName>
</protein>
<sequence length="507" mass="54516">MDTATLVTFFIYILGMLVLGIIGYRLTNNLSDYFLGGRKLGPGVAALSAGASDMSSWLILGLPGAIYLAGFGEAWIAVGLTIGAYLNWQFVARRLRVYTEVSNNAITLPDFLENRFRDNSRLLRSASAVVILVFFTVYVASGLVGGAVLFSSTFGYDYMVALLIGGAVIIIYTFLGGFIAVSWTDFIQGSLMFLALIVLPIITITELGGWNETVNIIGDLAGGDHLHMVQGVGMLAIISSLAWGLGYFGQPHILARFMAIRSHKDVPTARFIGMTWMVLSLFGAIFVGIAGLAYIATESVQSELAERGIETVQENGLLMLANEEAIFIAMTQLLTHPIVAGILLAAILAAIMSTVDSQLLVSSSAVAEDFYKGFFRKNASNQELVWVARISVIVIALIALVIASDDTSRVLDLVAYAWAGFGASFGPIILLSLFWKRLTRNGALVGILLGAITVITWEYIDPFGGLYEMVPGFLLATVGAVVVSLIGSGPKREVQEEFDKARDIANS</sequence>
<feature type="transmembrane region" description="Helical" evidence="14">
    <location>
        <begin position="6"/>
        <end position="27"/>
    </location>
</feature>
<keyword evidence="16" id="KW-1185">Reference proteome</keyword>
<comment type="caution">
    <text evidence="15">The sequence shown here is derived from an EMBL/GenBank/DDBJ whole genome shotgun (WGS) entry which is preliminary data.</text>
</comment>
<feature type="transmembrane region" description="Helical" evidence="14">
    <location>
        <begin position="415"/>
        <end position="435"/>
    </location>
</feature>
<dbReference type="GO" id="GO:0015193">
    <property type="term" value="F:L-proline transmembrane transporter activity"/>
    <property type="evidence" value="ECO:0007669"/>
    <property type="project" value="TreeGrafter"/>
</dbReference>
<dbReference type="PROSITE" id="PS50283">
    <property type="entry name" value="NA_SOLUT_SYMP_3"/>
    <property type="match status" value="1"/>
</dbReference>
<proteinExistence type="inferred from homology"/>
<dbReference type="GO" id="GO:0005886">
    <property type="term" value="C:plasma membrane"/>
    <property type="evidence" value="ECO:0007669"/>
    <property type="project" value="UniProtKB-SubCell"/>
</dbReference>
<evidence type="ECO:0000256" key="14">
    <source>
        <dbReference type="RuleBase" id="RU366012"/>
    </source>
</evidence>
<evidence type="ECO:0000256" key="2">
    <source>
        <dbReference type="ARBA" id="ARBA00006434"/>
    </source>
</evidence>
<dbReference type="RefSeq" id="WP_146813587.1">
    <property type="nucleotide sequence ID" value="NZ_BJYA01000001.1"/>
</dbReference>
<evidence type="ECO:0000256" key="1">
    <source>
        <dbReference type="ARBA" id="ARBA00004651"/>
    </source>
</evidence>
<gene>
    <name evidence="15" type="primary">putP</name>
    <name evidence="15" type="ORF">AHA02nite_02520</name>
</gene>
<evidence type="ECO:0000313" key="16">
    <source>
        <dbReference type="Proteomes" id="UP000321440"/>
    </source>
</evidence>
<dbReference type="Gene3D" id="1.20.1730.10">
    <property type="entry name" value="Sodium/glucose cotransporter"/>
    <property type="match status" value="1"/>
</dbReference>
<feature type="transmembrane region" description="Helical" evidence="14">
    <location>
        <begin position="384"/>
        <end position="403"/>
    </location>
</feature>
<dbReference type="Pfam" id="PF00474">
    <property type="entry name" value="SSF"/>
    <property type="match status" value="1"/>
</dbReference>
<keyword evidence="3 14" id="KW-0813">Transport</keyword>
<organism evidence="15 16">
    <name type="scientific">Alkalibacillus haloalkaliphilus</name>
    <dbReference type="NCBI Taxonomy" id="94136"/>
    <lineage>
        <taxon>Bacteria</taxon>
        <taxon>Bacillati</taxon>
        <taxon>Bacillota</taxon>
        <taxon>Bacilli</taxon>
        <taxon>Bacillales</taxon>
        <taxon>Bacillaceae</taxon>
        <taxon>Alkalibacillus</taxon>
    </lineage>
</organism>
<comment type="catalytic activity">
    <reaction evidence="12">
        <text>L-proline(in) + Na(+)(in) = L-proline(out) + Na(+)(out)</text>
        <dbReference type="Rhea" id="RHEA:28967"/>
        <dbReference type="ChEBI" id="CHEBI:29101"/>
        <dbReference type="ChEBI" id="CHEBI:60039"/>
    </reaction>
</comment>
<dbReference type="PROSITE" id="PS00457">
    <property type="entry name" value="NA_SOLUT_SYMP_2"/>
    <property type="match status" value="1"/>
</dbReference>
<keyword evidence="5 14" id="KW-0812">Transmembrane</keyword>
<feature type="transmembrane region" description="Helical" evidence="14">
    <location>
        <begin position="66"/>
        <end position="86"/>
    </location>
</feature>
<dbReference type="CDD" id="cd11475">
    <property type="entry name" value="SLC5sbd_PutP"/>
    <property type="match status" value="1"/>
</dbReference>
<dbReference type="FunFam" id="1.20.1730.10:FF:000002">
    <property type="entry name" value="Sodium/proline symporter"/>
    <property type="match status" value="1"/>
</dbReference>
<reference evidence="15 16" key="1">
    <citation type="submission" date="2019-07" db="EMBL/GenBank/DDBJ databases">
        <title>Whole genome shotgun sequence of Alkalibacillus haloalkaliphilus NBRC 103110.</title>
        <authorList>
            <person name="Hosoyama A."/>
            <person name="Uohara A."/>
            <person name="Ohji S."/>
            <person name="Ichikawa N."/>
        </authorList>
    </citation>
    <scope>NUCLEOTIDE SEQUENCE [LARGE SCALE GENOMIC DNA]</scope>
    <source>
        <strain evidence="15 16">NBRC 103110</strain>
    </source>
</reference>
<evidence type="ECO:0000256" key="5">
    <source>
        <dbReference type="ARBA" id="ARBA00022692"/>
    </source>
</evidence>